<dbReference type="EMBL" id="BARS01012870">
    <property type="protein sequence ID" value="GAF91038.1"/>
    <property type="molecule type" value="Genomic_DNA"/>
</dbReference>
<feature type="transmembrane region" description="Helical" evidence="2">
    <location>
        <begin position="162"/>
        <end position="182"/>
    </location>
</feature>
<feature type="region of interest" description="Disordered" evidence="1">
    <location>
        <begin position="1"/>
        <end position="21"/>
    </location>
</feature>
<keyword evidence="2" id="KW-0472">Membrane</keyword>
<accession>X0TC23</accession>
<evidence type="ECO:0000256" key="2">
    <source>
        <dbReference type="SAM" id="Phobius"/>
    </source>
</evidence>
<evidence type="ECO:0000313" key="3">
    <source>
        <dbReference type="EMBL" id="GAF91038.1"/>
    </source>
</evidence>
<evidence type="ECO:0000256" key="1">
    <source>
        <dbReference type="SAM" id="MobiDB-lite"/>
    </source>
</evidence>
<reference evidence="3" key="1">
    <citation type="journal article" date="2014" name="Front. Microbiol.">
        <title>High frequency of phylogenetically diverse reductive dehalogenase-homologous genes in deep subseafloor sedimentary metagenomes.</title>
        <authorList>
            <person name="Kawai M."/>
            <person name="Futagami T."/>
            <person name="Toyoda A."/>
            <person name="Takaki Y."/>
            <person name="Nishi S."/>
            <person name="Hori S."/>
            <person name="Arai W."/>
            <person name="Tsubouchi T."/>
            <person name="Morono Y."/>
            <person name="Uchiyama I."/>
            <person name="Ito T."/>
            <person name="Fujiyama A."/>
            <person name="Inagaki F."/>
            <person name="Takami H."/>
        </authorList>
    </citation>
    <scope>NUCLEOTIDE SEQUENCE</scope>
    <source>
        <strain evidence="3">Expedition CK06-06</strain>
    </source>
</reference>
<dbReference type="AlphaFoldDB" id="X0TC23"/>
<keyword evidence="2" id="KW-1133">Transmembrane helix</keyword>
<protein>
    <submittedName>
        <fullName evidence="3">Uncharacterized protein</fullName>
    </submittedName>
</protein>
<feature type="non-terminal residue" evidence="3">
    <location>
        <position position="1"/>
    </location>
</feature>
<gene>
    <name evidence="3" type="ORF">S01H1_22692</name>
</gene>
<organism evidence="3">
    <name type="scientific">marine sediment metagenome</name>
    <dbReference type="NCBI Taxonomy" id="412755"/>
    <lineage>
        <taxon>unclassified sequences</taxon>
        <taxon>metagenomes</taxon>
        <taxon>ecological metagenomes</taxon>
    </lineage>
</organism>
<comment type="caution">
    <text evidence="3">The sequence shown here is derived from an EMBL/GenBank/DDBJ whole genome shotgun (WGS) entry which is preliminary data.</text>
</comment>
<sequence length="187" mass="20598">GTEKDLKEWHLKGLKERRDPTPHNAAAKELFASDLLAVSSGELSLPHEEEEKVLLAVGERLGLRGAEIDKLNAEALKAQSAETVAKGLKDLDGMTLTVIDGDFPREVLGGQNLTFAQYKMPARRNNVEAYDAKTKRAGDKKQGVLKLGHLKLPANDTEVSRIAYRGWLLAGVTALLFGVVVYRRRRV</sequence>
<keyword evidence="2" id="KW-0812">Transmembrane</keyword>
<name>X0TC23_9ZZZZ</name>
<proteinExistence type="predicted"/>